<dbReference type="PANTHER" id="PTHR21008:SF1">
    <property type="entry name" value="25S RRNA (ADENINE(2142)-N(1))-METHYLTRANSFERASE"/>
    <property type="match status" value="1"/>
</dbReference>
<name>A0AAJ8LPR3_9TREE</name>
<dbReference type="KEGG" id="ksn:90830005"/>
<evidence type="ECO:0000256" key="4">
    <source>
        <dbReference type="SAM" id="MobiDB-lite"/>
    </source>
</evidence>
<dbReference type="EMBL" id="CP144060">
    <property type="protein sequence ID" value="WWD21066.1"/>
    <property type="molecule type" value="Genomic_DNA"/>
</dbReference>
<dbReference type="GO" id="GO:0005730">
    <property type="term" value="C:nucleolus"/>
    <property type="evidence" value="ECO:0007669"/>
    <property type="project" value="TreeGrafter"/>
</dbReference>
<keyword evidence="2" id="KW-0808">Transferase</keyword>
<keyword evidence="3" id="KW-0949">S-adenosyl-L-methionine</keyword>
<keyword evidence="6" id="KW-1185">Reference proteome</keyword>
<dbReference type="InterPro" id="IPR021867">
    <property type="entry name" value="Bmt2/SAMTOR"/>
</dbReference>
<dbReference type="GO" id="GO:0016433">
    <property type="term" value="F:rRNA (adenine) methyltransferase activity"/>
    <property type="evidence" value="ECO:0007669"/>
    <property type="project" value="TreeGrafter"/>
</dbReference>
<dbReference type="GeneID" id="90830005"/>
<evidence type="ECO:0000313" key="5">
    <source>
        <dbReference type="EMBL" id="WWD21066.1"/>
    </source>
</evidence>
<accession>A0AAJ8LPR3</accession>
<dbReference type="Pfam" id="PF11968">
    <property type="entry name" value="Bmt2"/>
    <property type="match status" value="1"/>
</dbReference>
<evidence type="ECO:0000256" key="1">
    <source>
        <dbReference type="ARBA" id="ARBA00022603"/>
    </source>
</evidence>
<sequence length="118" mass="13169">MRVKRRTKKQPLAKSISAPAPAAVSHRLTQSTIASYHTLLKRQAILKRKIQTASSTVESRQIQQSLDDIDHEIAELGGLEAYQTASKLGQSRERGGDTSKVLVKWLEEMNMSNNGRLK</sequence>
<gene>
    <name evidence="5" type="ORF">CI109_105547</name>
</gene>
<evidence type="ECO:0000256" key="2">
    <source>
        <dbReference type="ARBA" id="ARBA00022679"/>
    </source>
</evidence>
<reference evidence="5" key="1">
    <citation type="submission" date="2017-08" db="EMBL/GenBank/DDBJ databases">
        <authorList>
            <person name="Cuomo C."/>
            <person name="Billmyre B."/>
            <person name="Heitman J."/>
        </authorList>
    </citation>
    <scope>NUCLEOTIDE SEQUENCE</scope>
    <source>
        <strain evidence="5">CBS 12478</strain>
    </source>
</reference>
<protein>
    <submittedName>
        <fullName evidence="5">Uncharacterized protein</fullName>
    </submittedName>
</protein>
<feature type="compositionally biased region" description="Basic residues" evidence="4">
    <location>
        <begin position="1"/>
        <end position="11"/>
    </location>
</feature>
<feature type="region of interest" description="Disordered" evidence="4">
    <location>
        <begin position="1"/>
        <end position="24"/>
    </location>
</feature>
<dbReference type="AlphaFoldDB" id="A0AAJ8LPR3"/>
<proteinExistence type="predicted"/>
<reference evidence="5" key="2">
    <citation type="submission" date="2024-01" db="EMBL/GenBank/DDBJ databases">
        <title>Comparative genomics of Cryptococcus and Kwoniella reveals pathogenesis evolution and contrasting modes of karyotype evolution via chromosome fusion or intercentromeric recombination.</title>
        <authorList>
            <person name="Coelho M.A."/>
            <person name="David-Palma M."/>
            <person name="Shea T."/>
            <person name="Bowers K."/>
            <person name="McGinley-Smith S."/>
            <person name="Mohammad A.W."/>
            <person name="Gnirke A."/>
            <person name="Yurkov A.M."/>
            <person name="Nowrousian M."/>
            <person name="Sun S."/>
            <person name="Cuomo C.A."/>
            <person name="Heitman J."/>
        </authorList>
    </citation>
    <scope>NUCLEOTIDE SEQUENCE</scope>
    <source>
        <strain evidence="5">CBS 12478</strain>
    </source>
</reference>
<organism evidence="5 6">
    <name type="scientific">Kwoniella shandongensis</name>
    <dbReference type="NCBI Taxonomy" id="1734106"/>
    <lineage>
        <taxon>Eukaryota</taxon>
        <taxon>Fungi</taxon>
        <taxon>Dikarya</taxon>
        <taxon>Basidiomycota</taxon>
        <taxon>Agaricomycotina</taxon>
        <taxon>Tremellomycetes</taxon>
        <taxon>Tremellales</taxon>
        <taxon>Cryptococcaceae</taxon>
        <taxon>Kwoniella</taxon>
    </lineage>
</organism>
<keyword evidence="1" id="KW-0489">Methyltransferase</keyword>
<dbReference type="Proteomes" id="UP000322225">
    <property type="component" value="Chromosome 10"/>
</dbReference>
<dbReference type="RefSeq" id="XP_065823758.1">
    <property type="nucleotide sequence ID" value="XM_065967686.1"/>
</dbReference>
<evidence type="ECO:0000313" key="6">
    <source>
        <dbReference type="Proteomes" id="UP000322225"/>
    </source>
</evidence>
<evidence type="ECO:0000256" key="3">
    <source>
        <dbReference type="ARBA" id="ARBA00022691"/>
    </source>
</evidence>
<dbReference type="PANTHER" id="PTHR21008">
    <property type="entry name" value="S-ADENOSYLMETHIONINE SENSOR UPSTREAM OF MTORC1-RELATED"/>
    <property type="match status" value="1"/>
</dbReference>